<gene>
    <name evidence="1" type="ORF">J4Q44_G00121470</name>
</gene>
<name>A0AAN8R7P8_9TELE</name>
<organism evidence="1 2">
    <name type="scientific">Coregonus suidteri</name>
    <dbReference type="NCBI Taxonomy" id="861788"/>
    <lineage>
        <taxon>Eukaryota</taxon>
        <taxon>Metazoa</taxon>
        <taxon>Chordata</taxon>
        <taxon>Craniata</taxon>
        <taxon>Vertebrata</taxon>
        <taxon>Euteleostomi</taxon>
        <taxon>Actinopterygii</taxon>
        <taxon>Neopterygii</taxon>
        <taxon>Teleostei</taxon>
        <taxon>Protacanthopterygii</taxon>
        <taxon>Salmoniformes</taxon>
        <taxon>Salmonidae</taxon>
        <taxon>Coregoninae</taxon>
        <taxon>Coregonus</taxon>
    </lineage>
</organism>
<evidence type="ECO:0000313" key="1">
    <source>
        <dbReference type="EMBL" id="KAK6316747.1"/>
    </source>
</evidence>
<dbReference type="AlphaFoldDB" id="A0AAN8R7P8"/>
<comment type="caution">
    <text evidence="1">The sequence shown here is derived from an EMBL/GenBank/DDBJ whole genome shotgun (WGS) entry which is preliminary data.</text>
</comment>
<proteinExistence type="predicted"/>
<reference evidence="1 2" key="1">
    <citation type="submission" date="2021-04" db="EMBL/GenBank/DDBJ databases">
        <authorList>
            <person name="De Guttry C."/>
            <person name="Zahm M."/>
            <person name="Klopp C."/>
            <person name="Cabau C."/>
            <person name="Louis A."/>
            <person name="Berthelot C."/>
            <person name="Parey E."/>
            <person name="Roest Crollius H."/>
            <person name="Montfort J."/>
            <person name="Robinson-Rechavi M."/>
            <person name="Bucao C."/>
            <person name="Bouchez O."/>
            <person name="Gislard M."/>
            <person name="Lluch J."/>
            <person name="Milhes M."/>
            <person name="Lampietro C."/>
            <person name="Lopez Roques C."/>
            <person name="Donnadieu C."/>
            <person name="Braasch I."/>
            <person name="Desvignes T."/>
            <person name="Postlethwait J."/>
            <person name="Bobe J."/>
            <person name="Wedekind C."/>
            <person name="Guiguen Y."/>
        </authorList>
    </citation>
    <scope>NUCLEOTIDE SEQUENCE [LARGE SCALE GENOMIC DNA]</scope>
    <source>
        <strain evidence="1">Cs_M1</strain>
        <tissue evidence="1">Blood</tissue>
    </source>
</reference>
<keyword evidence="2" id="KW-1185">Reference proteome</keyword>
<protein>
    <submittedName>
        <fullName evidence="1">Uncharacterized protein</fullName>
    </submittedName>
</protein>
<sequence length="53" mass="6014">MPSFRRKQATLVYRDLTRVVKARTPLPSTWICEKEELMTSGCSSAALSWNLSP</sequence>
<dbReference type="Proteomes" id="UP001356427">
    <property type="component" value="Unassembled WGS sequence"/>
</dbReference>
<dbReference type="EMBL" id="JAGTTL010000010">
    <property type="protein sequence ID" value="KAK6316747.1"/>
    <property type="molecule type" value="Genomic_DNA"/>
</dbReference>
<accession>A0AAN8R7P8</accession>
<evidence type="ECO:0000313" key="2">
    <source>
        <dbReference type="Proteomes" id="UP001356427"/>
    </source>
</evidence>